<dbReference type="AlphaFoldDB" id="S6B045"/>
<organism evidence="1">
    <name type="scientific">Babesia bovis</name>
    <dbReference type="NCBI Taxonomy" id="5865"/>
    <lineage>
        <taxon>Eukaryota</taxon>
        <taxon>Sar</taxon>
        <taxon>Alveolata</taxon>
        <taxon>Apicomplexa</taxon>
        <taxon>Aconoidasida</taxon>
        <taxon>Piroplasmida</taxon>
        <taxon>Babesiidae</taxon>
        <taxon>Babesia</taxon>
    </lineage>
</organism>
<protein>
    <submittedName>
        <fullName evidence="1">Uncharacterized protein</fullName>
    </submittedName>
</protein>
<reference evidence="1" key="1">
    <citation type="journal article" date="2014" name="BMC Genomics">
        <title>The Babesia bovis gene and promoter model: an update from full-length EST analysis.</title>
        <authorList>
            <person name="Yamagishi J."/>
            <person name="Wakaguri H."/>
            <person name="Yokoyama N."/>
            <person name="Yamashita R."/>
            <person name="Suzuki Y."/>
            <person name="Xuan X."/>
            <person name="Igarashi I."/>
        </authorList>
    </citation>
    <scope>NUCLEOTIDE SEQUENCE</scope>
    <source>
        <strain evidence="1">Texas</strain>
    </source>
</reference>
<sequence>MALICRIDEGRIPVGHYSLQRRGIGLHSEDNKVALLLFNYAYILETRRYYVEIVAGWRSGSSQPVVERQMGEYRSTLDLDVDTPEAIADEQARIINWSLTNPSTRFVSASWTPPVIQTEHGLGSALCTVDLKNQIELWMPKKSRGDGVYDIEKICDLTAAVMSGISFDNDHDVPGDIHTNAGVIPSGPGEDMRHPGLSICHFDQSPEILNFEGFLGLIASGQRVLAIWLTSNEDGGSVDTDPLAINNGDECTNAGGKSNDRSLEGPPSKFIQIASKYYPINQLPESLWKFDIDCMKDLYPISTVKTVNPRISDHIVAI</sequence>
<proteinExistence type="evidence at transcript level"/>
<dbReference type="VEuPathDB" id="PiroplasmaDB:BBOV_III010390"/>
<accession>S6B045</accession>
<dbReference type="EMBL" id="AK440879">
    <property type="protein sequence ID" value="BAN64673.1"/>
    <property type="molecule type" value="mRNA"/>
</dbReference>
<gene>
    <name evidence="1" type="primary">BBOV_III010390</name>
</gene>
<evidence type="ECO:0000313" key="1">
    <source>
        <dbReference type="EMBL" id="BAN64673.1"/>
    </source>
</evidence>
<name>S6B045_BABBO</name>